<reference evidence="3" key="2">
    <citation type="submission" date="2021-04" db="EMBL/GenBank/DDBJ databases">
        <title>Isolation and genomic analysis of the ibuprofen-degrading bacterium Sphingomonas strain MPO218.</title>
        <authorList>
            <person name="Aulestia M."/>
            <person name="Flores A."/>
            <person name="Mangas E.L."/>
            <person name="Perez-Pulido A.J."/>
            <person name="Santero E."/>
            <person name="Camacho E.M."/>
        </authorList>
    </citation>
    <scope>NUCLEOTIDE SEQUENCE</scope>
    <source>
        <strain evidence="3">MPO218</strain>
    </source>
</reference>
<keyword evidence="3" id="KW-0012">Acyltransferase</keyword>
<sequence length="376" mass="41448">MDRMLVPADRGRFHRNNFDALRLAMALLVVFSHSFALRFGTEAFEPVSLATNGYYNAGHVGVWGFFIVSGFLIAHSHERSRSIGGYAAKRVRRIYPAYLVATAICAFVVTPLFAPPDFALTAAEAARTIGANLLLANHFPLPDLFVANPVHAVNGSLWSIRFEFLCYVGVALLGVLALPLRRWAVPLIYVAVVATWCWLDLTGRRPGGPALVADVIGWPYMWFRVLPNFLAGMIVYLHRDNIPRSTPLLLAGLAACFLGFHLGGHGPAGIVAAHVLAPPVMAYLVFWIAFHPRIDLSRAARFGDISYGTYLYAYVIQQMLVAQAAALPFPLFVLASMLLALAAGALSWWLVERHFLDHGRRPAEHRPERKEAPALP</sequence>
<dbReference type="InterPro" id="IPR002656">
    <property type="entry name" value="Acyl_transf_3_dom"/>
</dbReference>
<evidence type="ECO:0000256" key="1">
    <source>
        <dbReference type="SAM" id="Phobius"/>
    </source>
</evidence>
<evidence type="ECO:0000259" key="2">
    <source>
        <dbReference type="Pfam" id="PF01757"/>
    </source>
</evidence>
<evidence type="ECO:0000313" key="4">
    <source>
        <dbReference type="Proteomes" id="UP000664914"/>
    </source>
</evidence>
<gene>
    <name evidence="3" type="ORF">HRJ34_26565</name>
</gene>
<dbReference type="PANTHER" id="PTHR23028">
    <property type="entry name" value="ACETYLTRANSFERASE"/>
    <property type="match status" value="1"/>
</dbReference>
<feature type="transmembrane region" description="Helical" evidence="1">
    <location>
        <begin position="331"/>
        <end position="351"/>
    </location>
</feature>
<accession>A0A975D2U9</accession>
<feature type="transmembrane region" description="Helical" evidence="1">
    <location>
        <begin position="245"/>
        <end position="262"/>
    </location>
</feature>
<feature type="transmembrane region" description="Helical" evidence="1">
    <location>
        <begin position="183"/>
        <end position="201"/>
    </location>
</feature>
<dbReference type="InterPro" id="IPR050879">
    <property type="entry name" value="Acyltransferase_3"/>
</dbReference>
<organism evidence="3 4">
    <name type="scientific">Rhizorhabdus wittichii</name>
    <dbReference type="NCBI Taxonomy" id="160791"/>
    <lineage>
        <taxon>Bacteria</taxon>
        <taxon>Pseudomonadati</taxon>
        <taxon>Pseudomonadota</taxon>
        <taxon>Alphaproteobacteria</taxon>
        <taxon>Sphingomonadales</taxon>
        <taxon>Sphingomonadaceae</taxon>
        <taxon>Rhizorhabdus</taxon>
    </lineage>
</organism>
<dbReference type="Proteomes" id="UP000664914">
    <property type="component" value="Chromosome"/>
</dbReference>
<keyword evidence="3" id="KW-0808">Transferase</keyword>
<feature type="transmembrane region" description="Helical" evidence="1">
    <location>
        <begin position="221"/>
        <end position="238"/>
    </location>
</feature>
<protein>
    <submittedName>
        <fullName evidence="3">Acyltransferase</fullName>
    </submittedName>
</protein>
<feature type="transmembrane region" description="Helical" evidence="1">
    <location>
        <begin position="302"/>
        <end position="325"/>
    </location>
</feature>
<dbReference type="AlphaFoldDB" id="A0A975D2U9"/>
<feature type="transmembrane region" description="Helical" evidence="1">
    <location>
        <begin position="53"/>
        <end position="74"/>
    </location>
</feature>
<feature type="transmembrane region" description="Helical" evidence="1">
    <location>
        <begin position="158"/>
        <end position="176"/>
    </location>
</feature>
<feature type="domain" description="Acyltransferase 3" evidence="2">
    <location>
        <begin position="16"/>
        <end position="347"/>
    </location>
</feature>
<keyword evidence="1" id="KW-1133">Transmembrane helix</keyword>
<feature type="transmembrane region" description="Helical" evidence="1">
    <location>
        <begin position="268"/>
        <end position="290"/>
    </location>
</feature>
<dbReference type="GO" id="GO:0016747">
    <property type="term" value="F:acyltransferase activity, transferring groups other than amino-acyl groups"/>
    <property type="evidence" value="ECO:0007669"/>
    <property type="project" value="InterPro"/>
</dbReference>
<feature type="transmembrane region" description="Helical" evidence="1">
    <location>
        <begin position="95"/>
        <end position="114"/>
    </location>
</feature>
<proteinExistence type="predicted"/>
<reference evidence="3" key="1">
    <citation type="submission" date="2020-07" db="EMBL/GenBank/DDBJ databases">
        <authorList>
            <person name="Camacho E."/>
        </authorList>
    </citation>
    <scope>NUCLEOTIDE SEQUENCE</scope>
    <source>
        <strain evidence="3">MPO218</strain>
    </source>
</reference>
<evidence type="ECO:0000313" key="3">
    <source>
        <dbReference type="EMBL" id="QTH21816.1"/>
    </source>
</evidence>
<dbReference type="EMBL" id="CP059319">
    <property type="protein sequence ID" value="QTH21816.1"/>
    <property type="molecule type" value="Genomic_DNA"/>
</dbReference>
<keyword evidence="1" id="KW-0472">Membrane</keyword>
<keyword evidence="1" id="KW-0812">Transmembrane</keyword>
<feature type="transmembrane region" description="Helical" evidence="1">
    <location>
        <begin position="20"/>
        <end position="41"/>
    </location>
</feature>
<dbReference type="Pfam" id="PF01757">
    <property type="entry name" value="Acyl_transf_3"/>
    <property type="match status" value="1"/>
</dbReference>
<name>A0A975D2U9_9SPHN</name>